<organism evidence="2 3">
    <name type="scientific">Gulosibacter bifidus</name>
    <dbReference type="NCBI Taxonomy" id="272239"/>
    <lineage>
        <taxon>Bacteria</taxon>
        <taxon>Bacillati</taxon>
        <taxon>Actinomycetota</taxon>
        <taxon>Actinomycetes</taxon>
        <taxon>Micrococcales</taxon>
        <taxon>Microbacteriaceae</taxon>
        <taxon>Gulosibacter</taxon>
    </lineage>
</organism>
<dbReference type="RefSeq" id="WP_066057657.1">
    <property type="nucleotide sequence ID" value="NZ_JBHUNF010000001.1"/>
</dbReference>
<dbReference type="InterPro" id="IPR017927">
    <property type="entry name" value="FAD-bd_FR_type"/>
</dbReference>
<evidence type="ECO:0000313" key="2">
    <source>
        <dbReference type="EMBL" id="MFD2674218.1"/>
    </source>
</evidence>
<proteinExistence type="predicted"/>
<dbReference type="InterPro" id="IPR007037">
    <property type="entry name" value="SIP_rossman_dom"/>
</dbReference>
<gene>
    <name evidence="2" type="ORF">ACFSUQ_02740</name>
</gene>
<dbReference type="Gene3D" id="3.40.50.80">
    <property type="entry name" value="Nucleotide-binding domain of ferredoxin-NADP reductase (FNR) module"/>
    <property type="match status" value="1"/>
</dbReference>
<dbReference type="Proteomes" id="UP001597453">
    <property type="component" value="Unassembled WGS sequence"/>
</dbReference>
<dbReference type="Gene3D" id="2.40.30.10">
    <property type="entry name" value="Translation factors"/>
    <property type="match status" value="1"/>
</dbReference>
<dbReference type="CDD" id="cd06193">
    <property type="entry name" value="siderophore_interacting"/>
    <property type="match status" value="1"/>
</dbReference>
<dbReference type="InterPro" id="IPR039374">
    <property type="entry name" value="SIP_fam"/>
</dbReference>
<accession>A0ABW5RGP0</accession>
<comment type="caution">
    <text evidence="2">The sequence shown here is derived from an EMBL/GenBank/DDBJ whole genome shotgun (WGS) entry which is preliminary data.</text>
</comment>
<protein>
    <submittedName>
        <fullName evidence="2">Siderophore-interacting protein</fullName>
    </submittedName>
</protein>
<name>A0ABW5RGP0_9MICO</name>
<dbReference type="PROSITE" id="PS51384">
    <property type="entry name" value="FAD_FR"/>
    <property type="match status" value="1"/>
</dbReference>
<reference evidence="3" key="1">
    <citation type="journal article" date="2019" name="Int. J. Syst. Evol. Microbiol.">
        <title>The Global Catalogue of Microorganisms (GCM) 10K type strain sequencing project: providing services to taxonomists for standard genome sequencing and annotation.</title>
        <authorList>
            <consortium name="The Broad Institute Genomics Platform"/>
            <consortium name="The Broad Institute Genome Sequencing Center for Infectious Disease"/>
            <person name="Wu L."/>
            <person name="Ma J."/>
        </authorList>
    </citation>
    <scope>NUCLEOTIDE SEQUENCE [LARGE SCALE GENOMIC DNA]</scope>
    <source>
        <strain evidence="3">TISTR 1511</strain>
    </source>
</reference>
<dbReference type="EMBL" id="JBHUNF010000001">
    <property type="protein sequence ID" value="MFD2674218.1"/>
    <property type="molecule type" value="Genomic_DNA"/>
</dbReference>
<dbReference type="Pfam" id="PF08021">
    <property type="entry name" value="FAD_binding_9"/>
    <property type="match status" value="1"/>
</dbReference>
<evidence type="ECO:0000313" key="3">
    <source>
        <dbReference type="Proteomes" id="UP001597453"/>
    </source>
</evidence>
<dbReference type="Pfam" id="PF04954">
    <property type="entry name" value="SIP"/>
    <property type="match status" value="1"/>
</dbReference>
<keyword evidence="3" id="KW-1185">Reference proteome</keyword>
<feature type="domain" description="FAD-binding FR-type" evidence="1">
    <location>
        <begin position="13"/>
        <end position="135"/>
    </location>
</feature>
<dbReference type="PANTHER" id="PTHR30157">
    <property type="entry name" value="FERRIC REDUCTASE, NADPH-DEPENDENT"/>
    <property type="match status" value="1"/>
</dbReference>
<evidence type="ECO:0000259" key="1">
    <source>
        <dbReference type="PROSITE" id="PS51384"/>
    </source>
</evidence>
<dbReference type="InterPro" id="IPR039261">
    <property type="entry name" value="FNR_nucleotide-bd"/>
</dbReference>
<dbReference type="InterPro" id="IPR013113">
    <property type="entry name" value="SIP_FAD-bd"/>
</dbReference>
<dbReference type="PANTHER" id="PTHR30157:SF0">
    <property type="entry name" value="NADPH-DEPENDENT FERRIC-CHELATE REDUCTASE"/>
    <property type="match status" value="1"/>
</dbReference>
<sequence>MVQLTSPATETQRFALRRRLVSVDAVESRGAGMVRCWFRGDLADFVSPNATDHVKLQVPNASGALVEPVRDPETGNILNRAELGLRDMTPRIVVDGRVAIDFVRHEGGAIGSWLQRVNVGDPCAFLGPRGSKSIVESLDSFVAVVDLSALPAAERRIADLDLPGVLHLVGNGVDAVAVPDAVTVVHHAEVQGWGEVVAAATASIPETGRVLVWGAGEAAGVSNLRAAVRECNRDGLFAQFNGYWQRGVDEYDHHAELPAPSL</sequence>